<feature type="domain" description="Calx-beta" evidence="4">
    <location>
        <begin position="23"/>
        <end position="62"/>
    </location>
</feature>
<name>A0A0B6Y3X7_9EUPU</name>
<keyword evidence="3" id="KW-0106">Calcium</keyword>
<dbReference type="AlphaFoldDB" id="A0A0B6Y3X7"/>
<evidence type="ECO:0000313" key="5">
    <source>
        <dbReference type="EMBL" id="CEK50829.1"/>
    </source>
</evidence>
<feature type="non-terminal residue" evidence="5">
    <location>
        <position position="75"/>
    </location>
</feature>
<accession>A0A0B6Y3X7</accession>
<organism evidence="5">
    <name type="scientific">Arion vulgaris</name>
    <dbReference type="NCBI Taxonomy" id="1028688"/>
    <lineage>
        <taxon>Eukaryota</taxon>
        <taxon>Metazoa</taxon>
        <taxon>Spiralia</taxon>
        <taxon>Lophotrochozoa</taxon>
        <taxon>Mollusca</taxon>
        <taxon>Gastropoda</taxon>
        <taxon>Heterobranchia</taxon>
        <taxon>Euthyneura</taxon>
        <taxon>Panpulmonata</taxon>
        <taxon>Eupulmonata</taxon>
        <taxon>Stylommatophora</taxon>
        <taxon>Helicina</taxon>
        <taxon>Arionoidea</taxon>
        <taxon>Arionidae</taxon>
        <taxon>Arion</taxon>
    </lineage>
</organism>
<proteinExistence type="predicted"/>
<dbReference type="GO" id="GO:0016020">
    <property type="term" value="C:membrane"/>
    <property type="evidence" value="ECO:0007669"/>
    <property type="project" value="InterPro"/>
</dbReference>
<evidence type="ECO:0000256" key="2">
    <source>
        <dbReference type="ARBA" id="ARBA00022737"/>
    </source>
</evidence>
<sequence>GTIPSTVTSFSDFLTRPADHRSVIRFDKGDQEKFCRVTIIDDSLCEKEEKFTVVLSEPMGGKLGKINSVDVIIEP</sequence>
<dbReference type="Gene3D" id="2.60.40.2030">
    <property type="match status" value="1"/>
</dbReference>
<feature type="non-terminal residue" evidence="5">
    <location>
        <position position="1"/>
    </location>
</feature>
<keyword evidence="1" id="KW-0732">Signal</keyword>
<dbReference type="InterPro" id="IPR038081">
    <property type="entry name" value="CalX-like_sf"/>
</dbReference>
<dbReference type="InterPro" id="IPR003644">
    <property type="entry name" value="Calx_beta"/>
</dbReference>
<dbReference type="SUPFAM" id="SSF141072">
    <property type="entry name" value="CalX-like"/>
    <property type="match status" value="1"/>
</dbReference>
<dbReference type="Pfam" id="PF03160">
    <property type="entry name" value="Calx-beta"/>
    <property type="match status" value="1"/>
</dbReference>
<dbReference type="EMBL" id="HACG01003964">
    <property type="protein sequence ID" value="CEK50829.1"/>
    <property type="molecule type" value="Transcribed_RNA"/>
</dbReference>
<dbReference type="GO" id="GO:0007154">
    <property type="term" value="P:cell communication"/>
    <property type="evidence" value="ECO:0007669"/>
    <property type="project" value="InterPro"/>
</dbReference>
<evidence type="ECO:0000256" key="1">
    <source>
        <dbReference type="ARBA" id="ARBA00022729"/>
    </source>
</evidence>
<reference evidence="5" key="1">
    <citation type="submission" date="2014-12" db="EMBL/GenBank/DDBJ databases">
        <title>Insight into the proteome of Arion vulgaris.</title>
        <authorList>
            <person name="Aradska J."/>
            <person name="Bulat T."/>
            <person name="Smidak R."/>
            <person name="Sarate P."/>
            <person name="Gangsoo J."/>
            <person name="Sialana F."/>
            <person name="Bilban M."/>
            <person name="Lubec G."/>
        </authorList>
    </citation>
    <scope>NUCLEOTIDE SEQUENCE</scope>
    <source>
        <tissue evidence="5">Skin</tissue>
    </source>
</reference>
<keyword evidence="2" id="KW-0677">Repeat</keyword>
<evidence type="ECO:0000256" key="3">
    <source>
        <dbReference type="ARBA" id="ARBA00022837"/>
    </source>
</evidence>
<protein>
    <recommendedName>
        <fullName evidence="4">Calx-beta domain-containing protein</fullName>
    </recommendedName>
</protein>
<gene>
    <name evidence="5" type="primary">ORF11784</name>
</gene>
<evidence type="ECO:0000259" key="4">
    <source>
        <dbReference type="Pfam" id="PF03160"/>
    </source>
</evidence>